<comment type="caution">
    <text evidence="1">The sequence shown here is derived from an EMBL/GenBank/DDBJ whole genome shotgun (WGS) entry which is preliminary data.</text>
</comment>
<evidence type="ECO:0000313" key="1">
    <source>
        <dbReference type="EMBL" id="PTB92300.1"/>
    </source>
</evidence>
<evidence type="ECO:0008006" key="3">
    <source>
        <dbReference type="Google" id="ProtNLM"/>
    </source>
</evidence>
<dbReference type="EMBL" id="PYVU01000246">
    <property type="protein sequence ID" value="PTB92300.1"/>
    <property type="molecule type" value="Genomic_DNA"/>
</dbReference>
<gene>
    <name evidence="1" type="ORF">C9994_14290</name>
</gene>
<name>A0A2T4DEP0_9BACT</name>
<dbReference type="AlphaFoldDB" id="A0A2T4DEP0"/>
<feature type="non-terminal residue" evidence="1">
    <location>
        <position position="1"/>
    </location>
</feature>
<proteinExistence type="predicted"/>
<accession>A0A2T4DEP0</accession>
<sequence length="169" mass="19439">FYLPVYNIGQVLLSERFSPLIGVNLRTKGRFTAKLEYKKERNLALSTETSQLTDQRSNDVVVDIGFTDPSFKLPFKVKGRTVALKNDLTMQLSITIRDTEVVQRSVDDDRNVLVDGNINYQIRPTVNYTVSEKLNLNFYYQRSFNEPRVQNSFPTTNTSFGVQVRFGLQ</sequence>
<dbReference type="Proteomes" id="UP000240608">
    <property type="component" value="Unassembled WGS sequence"/>
</dbReference>
<protein>
    <recommendedName>
        <fullName evidence="3">Outer membrane protein beta-barrel domain-containing protein</fullName>
    </recommendedName>
</protein>
<reference evidence="1 2" key="1">
    <citation type="submission" date="2018-03" db="EMBL/GenBank/DDBJ databases">
        <title>Cross-interface Injection: A General Nanoliter Liquid Handling Method Applied to Single Cells Genome Amplification Automated Nanoliter Liquid Handling Applied to Single Cell Multiple Displacement Amplification.</title>
        <authorList>
            <person name="Yun J."/>
            <person name="Xu P."/>
            <person name="Xu J."/>
            <person name="Dai X."/>
            <person name="Wang Y."/>
            <person name="Zheng X."/>
            <person name="Cao C."/>
            <person name="Yi Q."/>
            <person name="Zhu Y."/>
            <person name="Wang L."/>
            <person name="Dong Z."/>
            <person name="Huang Y."/>
            <person name="Huang L."/>
            <person name="Du W."/>
        </authorList>
    </citation>
    <scope>NUCLEOTIDE SEQUENCE [LARGE SCALE GENOMIC DNA]</scope>
    <source>
        <strain evidence="1 2">Z-D1-2</strain>
    </source>
</reference>
<evidence type="ECO:0000313" key="2">
    <source>
        <dbReference type="Proteomes" id="UP000240608"/>
    </source>
</evidence>
<organism evidence="1 2">
    <name type="scientific">Marivirga lumbricoides</name>
    <dbReference type="NCBI Taxonomy" id="1046115"/>
    <lineage>
        <taxon>Bacteria</taxon>
        <taxon>Pseudomonadati</taxon>
        <taxon>Bacteroidota</taxon>
        <taxon>Cytophagia</taxon>
        <taxon>Cytophagales</taxon>
        <taxon>Marivirgaceae</taxon>
        <taxon>Marivirga</taxon>
    </lineage>
</organism>